<name>A0ACC0A6X1_CATRO</name>
<dbReference type="EMBL" id="CM044706">
    <property type="protein sequence ID" value="KAI5656652.1"/>
    <property type="molecule type" value="Genomic_DNA"/>
</dbReference>
<reference evidence="2" key="1">
    <citation type="journal article" date="2023" name="Nat. Plants">
        <title>Single-cell RNA sequencing provides a high-resolution roadmap for understanding the multicellular compartmentation of specialized metabolism.</title>
        <authorList>
            <person name="Sun S."/>
            <person name="Shen X."/>
            <person name="Li Y."/>
            <person name="Li Y."/>
            <person name="Wang S."/>
            <person name="Li R."/>
            <person name="Zhang H."/>
            <person name="Shen G."/>
            <person name="Guo B."/>
            <person name="Wei J."/>
            <person name="Xu J."/>
            <person name="St-Pierre B."/>
            <person name="Chen S."/>
            <person name="Sun C."/>
        </authorList>
    </citation>
    <scope>NUCLEOTIDE SEQUENCE [LARGE SCALE GENOMIC DNA]</scope>
</reference>
<sequence length="303" mass="33455">MEEVPAHVHPGPIVPDVLTRQDEYRYKVKKEPLEAWILREFTGSESDDDLILHARGFILFFEFVWLSYHDCGLVPSDLWQAEVPLKCFEIVEYHHHGREVDDMATEVIQGPPSSSTQIASFAKKVQTIIRGCMLSHLLPREPVSDLGARGVKRGARRLLGCRARGGCTPVPPHQGWMRTCRLRTWRRESPNLDFPTFNLGLTPPAQSHPGGLGISYAPPPSGILGSSIQAPPPPGLGFSSFQAPLPLSIEPPPGTVGSSTLHMPISYASSSDSDERTDDVTPKQQLGFDHHDGKKTTRFTPSD</sequence>
<organism evidence="1 2">
    <name type="scientific">Catharanthus roseus</name>
    <name type="common">Madagascar periwinkle</name>
    <name type="synonym">Vinca rosea</name>
    <dbReference type="NCBI Taxonomy" id="4058"/>
    <lineage>
        <taxon>Eukaryota</taxon>
        <taxon>Viridiplantae</taxon>
        <taxon>Streptophyta</taxon>
        <taxon>Embryophyta</taxon>
        <taxon>Tracheophyta</taxon>
        <taxon>Spermatophyta</taxon>
        <taxon>Magnoliopsida</taxon>
        <taxon>eudicotyledons</taxon>
        <taxon>Gunneridae</taxon>
        <taxon>Pentapetalae</taxon>
        <taxon>asterids</taxon>
        <taxon>lamiids</taxon>
        <taxon>Gentianales</taxon>
        <taxon>Apocynaceae</taxon>
        <taxon>Rauvolfioideae</taxon>
        <taxon>Vinceae</taxon>
        <taxon>Catharanthinae</taxon>
        <taxon>Catharanthus</taxon>
    </lineage>
</organism>
<protein>
    <submittedName>
        <fullName evidence="1">Uncharacterized protein</fullName>
    </submittedName>
</protein>
<evidence type="ECO:0000313" key="2">
    <source>
        <dbReference type="Proteomes" id="UP001060085"/>
    </source>
</evidence>
<proteinExistence type="predicted"/>
<evidence type="ECO:0000313" key="1">
    <source>
        <dbReference type="EMBL" id="KAI5656652.1"/>
    </source>
</evidence>
<gene>
    <name evidence="1" type="ORF">M9H77_25445</name>
</gene>
<keyword evidence="2" id="KW-1185">Reference proteome</keyword>
<comment type="caution">
    <text evidence="1">The sequence shown here is derived from an EMBL/GenBank/DDBJ whole genome shotgun (WGS) entry which is preliminary data.</text>
</comment>
<accession>A0ACC0A6X1</accession>
<dbReference type="Proteomes" id="UP001060085">
    <property type="component" value="Linkage Group LG06"/>
</dbReference>